<keyword evidence="7 9" id="KW-0472">Membrane</keyword>
<dbReference type="EMBL" id="DSDO01000317">
    <property type="protein sequence ID" value="HDR46957.1"/>
    <property type="molecule type" value="Genomic_DNA"/>
</dbReference>
<evidence type="ECO:0000256" key="1">
    <source>
        <dbReference type="ARBA" id="ARBA00004651"/>
    </source>
</evidence>
<dbReference type="PANTHER" id="PTHR11795">
    <property type="entry name" value="BRANCHED-CHAIN AMINO ACID TRANSPORT SYSTEM PERMEASE PROTEIN LIVH"/>
    <property type="match status" value="1"/>
</dbReference>
<dbReference type="GO" id="GO:0006865">
    <property type="term" value="P:amino acid transport"/>
    <property type="evidence" value="ECO:0007669"/>
    <property type="project" value="UniProtKB-KW"/>
</dbReference>
<evidence type="ECO:0000256" key="5">
    <source>
        <dbReference type="ARBA" id="ARBA00022970"/>
    </source>
</evidence>
<accession>A0A831PNN7</accession>
<dbReference type="Proteomes" id="UP000886162">
    <property type="component" value="Unassembled WGS sequence"/>
</dbReference>
<dbReference type="GO" id="GO:0022857">
    <property type="term" value="F:transmembrane transporter activity"/>
    <property type="evidence" value="ECO:0007669"/>
    <property type="project" value="InterPro"/>
</dbReference>
<feature type="transmembrane region" description="Helical" evidence="9">
    <location>
        <begin position="20"/>
        <end position="42"/>
    </location>
</feature>
<evidence type="ECO:0000256" key="4">
    <source>
        <dbReference type="ARBA" id="ARBA00022692"/>
    </source>
</evidence>
<name>A0A831PNN7_9BACT</name>
<evidence type="ECO:0000256" key="8">
    <source>
        <dbReference type="ARBA" id="ARBA00037998"/>
    </source>
</evidence>
<dbReference type="Pfam" id="PF02653">
    <property type="entry name" value="BPD_transp_2"/>
    <property type="match status" value="1"/>
</dbReference>
<comment type="caution">
    <text evidence="10">The sequence shown here is derived from an EMBL/GenBank/DDBJ whole genome shotgun (WGS) entry which is preliminary data.</text>
</comment>
<feature type="transmembrane region" description="Helical" evidence="9">
    <location>
        <begin position="76"/>
        <end position="95"/>
    </location>
</feature>
<keyword evidence="5" id="KW-0029">Amino-acid transport</keyword>
<evidence type="ECO:0000256" key="2">
    <source>
        <dbReference type="ARBA" id="ARBA00022448"/>
    </source>
</evidence>
<dbReference type="GO" id="GO:0005886">
    <property type="term" value="C:plasma membrane"/>
    <property type="evidence" value="ECO:0007669"/>
    <property type="project" value="UniProtKB-SubCell"/>
</dbReference>
<feature type="transmembrane region" description="Helical" evidence="9">
    <location>
        <begin position="49"/>
        <end position="70"/>
    </location>
</feature>
<dbReference type="PANTHER" id="PTHR11795:SF450">
    <property type="entry name" value="ABC TRANSPORTER PERMEASE PROTEIN"/>
    <property type="match status" value="1"/>
</dbReference>
<dbReference type="InterPro" id="IPR052157">
    <property type="entry name" value="BCAA_transport_permease"/>
</dbReference>
<feature type="transmembrane region" description="Helical" evidence="9">
    <location>
        <begin position="240"/>
        <end position="265"/>
    </location>
</feature>
<dbReference type="InterPro" id="IPR001851">
    <property type="entry name" value="ABC_transp_permease"/>
</dbReference>
<keyword evidence="4 9" id="KW-0812">Transmembrane</keyword>
<protein>
    <submittedName>
        <fullName evidence="10">Branched-chain amino acid ABC transporter permease</fullName>
    </submittedName>
</protein>
<feature type="transmembrane region" description="Helical" evidence="9">
    <location>
        <begin position="206"/>
        <end position="228"/>
    </location>
</feature>
<evidence type="ECO:0000313" key="10">
    <source>
        <dbReference type="EMBL" id="HDR46957.1"/>
    </source>
</evidence>
<organism evidence="10">
    <name type="scientific">Geoalkalibacter subterraneus</name>
    <dbReference type="NCBI Taxonomy" id="483547"/>
    <lineage>
        <taxon>Bacteria</taxon>
        <taxon>Pseudomonadati</taxon>
        <taxon>Thermodesulfobacteriota</taxon>
        <taxon>Desulfuromonadia</taxon>
        <taxon>Desulfuromonadales</taxon>
        <taxon>Geoalkalibacteraceae</taxon>
        <taxon>Geoalkalibacter</taxon>
    </lineage>
</organism>
<feature type="transmembrane region" description="Helical" evidence="9">
    <location>
        <begin position="107"/>
        <end position="130"/>
    </location>
</feature>
<sequence>MGRPTIRIRGSDPLSSSDLLQFLFAGITSGTIYALVALGFCVVHNTMGIVNFVQVDFVSLGGLLMFSALFTFNLPMGAALVVAVAATALVAVIVERIGLRPARSNDPLILIFLTIGLSIILRGIMALIWGKNRMALPGLGADEPLQIGGAALMPQTLWILGLTLVAILILAWFFRCTGLGLAMRAVSSNPTAAAIVGLHIGRVRAASFALAGALGGLAGILVTPITTLSYDVGILLGLKGFAAAILGGFGSFPGAIIGGLLLGLLESLTAGYFSSAYKDVVAFVVLLLVLFVRPQGLLAK</sequence>
<evidence type="ECO:0000256" key="7">
    <source>
        <dbReference type="ARBA" id="ARBA00023136"/>
    </source>
</evidence>
<comment type="subcellular location">
    <subcellularLocation>
        <location evidence="1">Cell membrane</location>
        <topology evidence="1">Multi-pass membrane protein</topology>
    </subcellularLocation>
</comment>
<gene>
    <name evidence="10" type="ORF">ENN94_04575</name>
</gene>
<keyword evidence="3" id="KW-1003">Cell membrane</keyword>
<dbReference type="AlphaFoldDB" id="A0A831PNN7"/>
<reference evidence="10" key="1">
    <citation type="journal article" date="2020" name="mSystems">
        <title>Genome- and Community-Level Interaction Insights into Carbon Utilization and Element Cycling Functions of Hydrothermarchaeota in Hydrothermal Sediment.</title>
        <authorList>
            <person name="Zhou Z."/>
            <person name="Liu Y."/>
            <person name="Xu W."/>
            <person name="Pan J."/>
            <person name="Luo Z.H."/>
            <person name="Li M."/>
        </authorList>
    </citation>
    <scope>NUCLEOTIDE SEQUENCE [LARGE SCALE GENOMIC DNA]</scope>
    <source>
        <strain evidence="10">SpSt-1220</strain>
    </source>
</reference>
<feature type="transmembrane region" description="Helical" evidence="9">
    <location>
        <begin position="271"/>
        <end position="292"/>
    </location>
</feature>
<proteinExistence type="inferred from homology"/>
<evidence type="ECO:0000256" key="9">
    <source>
        <dbReference type="SAM" id="Phobius"/>
    </source>
</evidence>
<comment type="similarity">
    <text evidence="8">Belongs to the binding-protein-dependent transport system permease family. LivHM subfamily.</text>
</comment>
<evidence type="ECO:0000256" key="6">
    <source>
        <dbReference type="ARBA" id="ARBA00022989"/>
    </source>
</evidence>
<feature type="transmembrane region" description="Helical" evidence="9">
    <location>
        <begin position="150"/>
        <end position="174"/>
    </location>
</feature>
<keyword evidence="6 9" id="KW-1133">Transmembrane helix</keyword>
<keyword evidence="2" id="KW-0813">Transport</keyword>
<dbReference type="CDD" id="cd06582">
    <property type="entry name" value="TM_PBP1_LivH_like"/>
    <property type="match status" value="1"/>
</dbReference>
<evidence type="ECO:0000256" key="3">
    <source>
        <dbReference type="ARBA" id="ARBA00022475"/>
    </source>
</evidence>